<dbReference type="GO" id="GO:0008061">
    <property type="term" value="F:chitin binding"/>
    <property type="evidence" value="ECO:0007669"/>
    <property type="project" value="InterPro"/>
</dbReference>
<feature type="signal peptide" evidence="1">
    <location>
        <begin position="1"/>
        <end position="23"/>
    </location>
</feature>
<reference evidence="2" key="1">
    <citation type="submission" date="2021-05" db="EMBL/GenBank/DDBJ databases">
        <authorList>
            <person name="Alioto T."/>
            <person name="Alioto T."/>
            <person name="Gomez Garrido J."/>
        </authorList>
    </citation>
    <scope>NUCLEOTIDE SEQUENCE</scope>
</reference>
<keyword evidence="1" id="KW-0732">Signal</keyword>
<organism evidence="2">
    <name type="scientific">Culex pipiens</name>
    <name type="common">House mosquito</name>
    <dbReference type="NCBI Taxonomy" id="7175"/>
    <lineage>
        <taxon>Eukaryota</taxon>
        <taxon>Metazoa</taxon>
        <taxon>Ecdysozoa</taxon>
        <taxon>Arthropoda</taxon>
        <taxon>Hexapoda</taxon>
        <taxon>Insecta</taxon>
        <taxon>Pterygota</taxon>
        <taxon>Neoptera</taxon>
        <taxon>Endopterygota</taxon>
        <taxon>Diptera</taxon>
        <taxon>Nematocera</taxon>
        <taxon>Culicoidea</taxon>
        <taxon>Culicidae</taxon>
        <taxon>Culicinae</taxon>
        <taxon>Culicini</taxon>
        <taxon>Culex</taxon>
        <taxon>Culex</taxon>
    </lineage>
</organism>
<proteinExistence type="predicted"/>
<dbReference type="InterPro" id="IPR036508">
    <property type="entry name" value="Chitin-bd_dom_sf"/>
</dbReference>
<sequence length="131" mass="14976">MVKINAQLVVFLSLLAILATGQSQHQFSRGSCKRVSCQVEPNYGEYSDFFVKHCPDPFNFSGYCSCDDGPGYQAFYHECPTGTFFDGYSQLCRNNEGDRDDEGFSTDRLNYCINNWLTDRSKTQVRFVCKK</sequence>
<dbReference type="EMBL" id="HBUE01074032">
    <property type="protein sequence ID" value="CAG6474049.1"/>
    <property type="molecule type" value="Transcribed_RNA"/>
</dbReference>
<dbReference type="SUPFAM" id="SSF57625">
    <property type="entry name" value="Invertebrate chitin-binding proteins"/>
    <property type="match status" value="1"/>
</dbReference>
<dbReference type="AlphaFoldDB" id="A0A8D8BHF6"/>
<name>A0A8D8BHF6_CULPI</name>
<accession>A0A8D8BHF6</accession>
<evidence type="ECO:0000313" key="2">
    <source>
        <dbReference type="EMBL" id="CAG6474049.1"/>
    </source>
</evidence>
<feature type="chain" id="PRO_5034669957" evidence="1">
    <location>
        <begin position="24"/>
        <end position="131"/>
    </location>
</feature>
<evidence type="ECO:0000256" key="1">
    <source>
        <dbReference type="SAM" id="SignalP"/>
    </source>
</evidence>
<protein>
    <submittedName>
        <fullName evidence="2">(northern house mosquito) hypothetical protein</fullName>
    </submittedName>
</protein>